<organism evidence="1 2">
    <name type="scientific">Pisolithus microcarpus 441</name>
    <dbReference type="NCBI Taxonomy" id="765257"/>
    <lineage>
        <taxon>Eukaryota</taxon>
        <taxon>Fungi</taxon>
        <taxon>Dikarya</taxon>
        <taxon>Basidiomycota</taxon>
        <taxon>Agaricomycotina</taxon>
        <taxon>Agaricomycetes</taxon>
        <taxon>Agaricomycetidae</taxon>
        <taxon>Boletales</taxon>
        <taxon>Sclerodermatineae</taxon>
        <taxon>Pisolithaceae</taxon>
        <taxon>Pisolithus</taxon>
    </lineage>
</organism>
<dbReference type="AlphaFoldDB" id="A0A0C9Z7C1"/>
<evidence type="ECO:0000313" key="2">
    <source>
        <dbReference type="Proteomes" id="UP000054018"/>
    </source>
</evidence>
<dbReference type="Proteomes" id="UP000054018">
    <property type="component" value="Unassembled WGS sequence"/>
</dbReference>
<dbReference type="HOGENOM" id="CLU_2172042_0_0_1"/>
<keyword evidence="2" id="KW-1185">Reference proteome</keyword>
<dbReference type="EMBL" id="KN833710">
    <property type="protein sequence ID" value="KIK25181.1"/>
    <property type="molecule type" value="Genomic_DNA"/>
</dbReference>
<accession>A0A0C9Z7C1</accession>
<reference evidence="1 2" key="1">
    <citation type="submission" date="2014-04" db="EMBL/GenBank/DDBJ databases">
        <authorList>
            <consortium name="DOE Joint Genome Institute"/>
            <person name="Kuo A."/>
            <person name="Kohler A."/>
            <person name="Costa M.D."/>
            <person name="Nagy L.G."/>
            <person name="Floudas D."/>
            <person name="Copeland A."/>
            <person name="Barry K.W."/>
            <person name="Cichocki N."/>
            <person name="Veneault-Fourrey C."/>
            <person name="LaButti K."/>
            <person name="Lindquist E.A."/>
            <person name="Lipzen A."/>
            <person name="Lundell T."/>
            <person name="Morin E."/>
            <person name="Murat C."/>
            <person name="Sun H."/>
            <person name="Tunlid A."/>
            <person name="Henrissat B."/>
            <person name="Grigoriev I.V."/>
            <person name="Hibbett D.S."/>
            <person name="Martin F."/>
            <person name="Nordberg H.P."/>
            <person name="Cantor M.N."/>
            <person name="Hua S.X."/>
        </authorList>
    </citation>
    <scope>NUCLEOTIDE SEQUENCE [LARGE SCALE GENOMIC DNA]</scope>
    <source>
        <strain evidence="1 2">441</strain>
    </source>
</reference>
<reference evidence="2" key="2">
    <citation type="submission" date="2015-01" db="EMBL/GenBank/DDBJ databases">
        <title>Evolutionary Origins and Diversification of the Mycorrhizal Mutualists.</title>
        <authorList>
            <consortium name="DOE Joint Genome Institute"/>
            <consortium name="Mycorrhizal Genomics Consortium"/>
            <person name="Kohler A."/>
            <person name="Kuo A."/>
            <person name="Nagy L.G."/>
            <person name="Floudas D."/>
            <person name="Copeland A."/>
            <person name="Barry K.W."/>
            <person name="Cichocki N."/>
            <person name="Veneault-Fourrey C."/>
            <person name="LaButti K."/>
            <person name="Lindquist E.A."/>
            <person name="Lipzen A."/>
            <person name="Lundell T."/>
            <person name="Morin E."/>
            <person name="Murat C."/>
            <person name="Riley R."/>
            <person name="Ohm R."/>
            <person name="Sun H."/>
            <person name="Tunlid A."/>
            <person name="Henrissat B."/>
            <person name="Grigoriev I.V."/>
            <person name="Hibbett D.S."/>
            <person name="Martin F."/>
        </authorList>
    </citation>
    <scope>NUCLEOTIDE SEQUENCE [LARGE SCALE GENOMIC DNA]</scope>
    <source>
        <strain evidence="2">441</strain>
    </source>
</reference>
<evidence type="ECO:0000313" key="1">
    <source>
        <dbReference type="EMBL" id="KIK25181.1"/>
    </source>
</evidence>
<gene>
    <name evidence="1" type="ORF">PISMIDRAFT_354863</name>
</gene>
<protein>
    <submittedName>
        <fullName evidence="1">Uncharacterized protein</fullName>
    </submittedName>
</protein>
<proteinExistence type="predicted"/>
<name>A0A0C9Z7C1_9AGAM</name>
<sequence length="110" mass="12168">MVVLAPCVKMFQGSIVYTSLSSPHPPTSSGNTYVCVHIQRCVSCPFGDSKFSVSNQRLTIRGKTRHLRGVLNWNAGCITPGYLREYAYSSTTLRTGQRTSRIVTCPLPTR</sequence>